<feature type="transmembrane region" description="Helical" evidence="8">
    <location>
        <begin position="96"/>
        <end position="117"/>
    </location>
</feature>
<comment type="similarity">
    <text evidence="2">Belongs to the nucleobase:cation symporter-2 (NCS2) (TC 2.A.40) family.</text>
</comment>
<evidence type="ECO:0000313" key="10">
    <source>
        <dbReference type="Proteomes" id="UP000002318"/>
    </source>
</evidence>
<dbReference type="InterPro" id="IPR017588">
    <property type="entry name" value="UacT-like"/>
</dbReference>
<evidence type="ECO:0000256" key="1">
    <source>
        <dbReference type="ARBA" id="ARBA00004651"/>
    </source>
</evidence>
<keyword evidence="7 8" id="KW-0472">Membrane</keyword>
<protein>
    <submittedName>
        <fullName evidence="9">Xanthine permease</fullName>
    </submittedName>
</protein>
<keyword evidence="4" id="KW-1003">Cell membrane</keyword>
<dbReference type="KEGG" id="ssm:Spirs_2953"/>
<feature type="transmembrane region" description="Helical" evidence="8">
    <location>
        <begin position="377"/>
        <end position="395"/>
    </location>
</feature>
<dbReference type="AlphaFoldDB" id="E1R3T5"/>
<keyword evidence="5 8" id="KW-0812">Transmembrane</keyword>
<feature type="transmembrane region" description="Helical" evidence="8">
    <location>
        <begin position="407"/>
        <end position="425"/>
    </location>
</feature>
<evidence type="ECO:0000313" key="9">
    <source>
        <dbReference type="EMBL" id="ADK82056.1"/>
    </source>
</evidence>
<dbReference type="OrthoDB" id="9805749at2"/>
<feature type="transmembrane region" description="Helical" evidence="8">
    <location>
        <begin position="193"/>
        <end position="211"/>
    </location>
</feature>
<feature type="transmembrane region" description="Helical" evidence="8">
    <location>
        <begin position="349"/>
        <end position="371"/>
    </location>
</feature>
<organism evidence="9 10">
    <name type="scientific">Sediminispirochaeta smaragdinae (strain DSM 11293 / JCM 15392 / SEBR 4228)</name>
    <name type="common">Spirochaeta smaragdinae</name>
    <dbReference type="NCBI Taxonomy" id="573413"/>
    <lineage>
        <taxon>Bacteria</taxon>
        <taxon>Pseudomonadati</taxon>
        <taxon>Spirochaetota</taxon>
        <taxon>Spirochaetia</taxon>
        <taxon>Spirochaetales</taxon>
        <taxon>Spirochaetaceae</taxon>
        <taxon>Sediminispirochaeta</taxon>
    </lineage>
</organism>
<sequence>MSDTSVQTPPQNGAAGSAVEIIYGLNDRPSFLQSLFAALQHLLAIFVSIITPPTIICGVLGLPIQMTSYIISMALVVSGIATFIQAKKFGPVGSGLLSIQGTSFTFLGTIIAIGMAVKGDGGSNEAALATIFGICFFGSFIEMVFSRFLKFLQKIITPLVSGIIVTMIGLSLVKVGFTDIAGGSAAVGTDAFGSWQNLGLAAIVLVTIIILNRSKNQWLRMGAIVIGLAVGYVVAAFMGRIDFTKLDGLSLVNVPIPFKYGFFKFRFDYFIPMALLYLITTVESIGDLTATSLVSNQPIEGKQYIKTISGGVLGDGVNSAIAALFNSFPNTTFSQNNGIIQLTGVASRYIGYFIAALLVIFGAFPIIGGIFSLIPSPVLGGATIIMFGTVAASGIKLIGTNVINRRGILIMAISFGLGLGVILVPDALGHFPPLAKTIFGSAITTGGLSAIFLNIILPRSYKEQKVHDDLRTDMT</sequence>
<evidence type="ECO:0000256" key="8">
    <source>
        <dbReference type="SAM" id="Phobius"/>
    </source>
</evidence>
<evidence type="ECO:0000256" key="6">
    <source>
        <dbReference type="ARBA" id="ARBA00022989"/>
    </source>
</evidence>
<keyword evidence="10" id="KW-1185">Reference proteome</keyword>
<dbReference type="PROSITE" id="PS01116">
    <property type="entry name" value="XANTH_URACIL_PERMASE"/>
    <property type="match status" value="1"/>
</dbReference>
<comment type="subcellular location">
    <subcellularLocation>
        <location evidence="1">Cell membrane</location>
        <topology evidence="1">Multi-pass membrane protein</topology>
    </subcellularLocation>
</comment>
<dbReference type="eggNOG" id="COG2233">
    <property type="taxonomic scope" value="Bacteria"/>
</dbReference>
<dbReference type="GO" id="GO:0005886">
    <property type="term" value="C:plasma membrane"/>
    <property type="evidence" value="ECO:0007669"/>
    <property type="project" value="UniProtKB-SubCell"/>
</dbReference>
<dbReference type="PANTHER" id="PTHR42810:SF2">
    <property type="entry name" value="PURINE PERMEASE C1399.01C-RELATED"/>
    <property type="match status" value="1"/>
</dbReference>
<gene>
    <name evidence="9" type="ordered locus">Spirs_2953</name>
</gene>
<reference evidence="9 10" key="1">
    <citation type="journal article" date="2010" name="Stand. Genomic Sci.">
        <title>Complete genome sequence of Spirochaeta smaragdinae type strain (SEBR 4228).</title>
        <authorList>
            <person name="Mavromatis K."/>
            <person name="Yasawong M."/>
            <person name="Chertkov O."/>
            <person name="Lapidus A."/>
            <person name="Lucas S."/>
            <person name="Nolan M."/>
            <person name="Del Rio T.G."/>
            <person name="Tice H."/>
            <person name="Cheng J.F."/>
            <person name="Pitluck S."/>
            <person name="Liolios K."/>
            <person name="Ivanova N."/>
            <person name="Tapia R."/>
            <person name="Han C."/>
            <person name="Bruce D."/>
            <person name="Goodwin L."/>
            <person name="Pati A."/>
            <person name="Chen A."/>
            <person name="Palaniappan K."/>
            <person name="Land M."/>
            <person name="Hauser L."/>
            <person name="Chang Y.J."/>
            <person name="Jeffries C.D."/>
            <person name="Detter J.C."/>
            <person name="Rohde M."/>
            <person name="Brambilla E."/>
            <person name="Spring S."/>
            <person name="Goker M."/>
            <person name="Sikorski J."/>
            <person name="Woyke T."/>
            <person name="Bristow J."/>
            <person name="Eisen J.A."/>
            <person name="Markowitz V."/>
            <person name="Hugenholtz P."/>
            <person name="Klenk H.P."/>
            <person name="Kyrpides N.C."/>
        </authorList>
    </citation>
    <scope>NUCLEOTIDE SEQUENCE [LARGE SCALE GENOMIC DNA]</scope>
    <source>
        <strain evidence="10">DSM 11293 / JCM 15392 / SEBR 4228</strain>
    </source>
</reference>
<dbReference type="RefSeq" id="WP_013255515.1">
    <property type="nucleotide sequence ID" value="NC_014364.1"/>
</dbReference>
<dbReference type="InterPro" id="IPR006043">
    <property type="entry name" value="NCS2"/>
</dbReference>
<feature type="transmembrane region" description="Helical" evidence="8">
    <location>
        <begin position="129"/>
        <end position="148"/>
    </location>
</feature>
<dbReference type="NCBIfam" id="TIGR03173">
    <property type="entry name" value="pbuX"/>
    <property type="match status" value="1"/>
</dbReference>
<accession>E1R3T5</accession>
<dbReference type="GO" id="GO:0042907">
    <property type="term" value="F:xanthine transmembrane transporter activity"/>
    <property type="evidence" value="ECO:0007669"/>
    <property type="project" value="TreeGrafter"/>
</dbReference>
<name>E1R3T5_SEDSS</name>
<dbReference type="NCBIfam" id="TIGR00801">
    <property type="entry name" value="ncs2"/>
    <property type="match status" value="1"/>
</dbReference>
<feature type="transmembrane region" description="Helical" evidence="8">
    <location>
        <begin position="218"/>
        <end position="241"/>
    </location>
</feature>
<evidence type="ECO:0000256" key="5">
    <source>
        <dbReference type="ARBA" id="ARBA00022692"/>
    </source>
</evidence>
<dbReference type="Proteomes" id="UP000002318">
    <property type="component" value="Chromosome"/>
</dbReference>
<keyword evidence="6 8" id="KW-1133">Transmembrane helix</keyword>
<dbReference type="NCBIfam" id="NF037981">
    <property type="entry name" value="NCS2_1"/>
    <property type="match status" value="1"/>
</dbReference>
<dbReference type="STRING" id="573413.Spirs_2953"/>
<evidence type="ECO:0000256" key="7">
    <source>
        <dbReference type="ARBA" id="ARBA00023136"/>
    </source>
</evidence>
<evidence type="ECO:0000256" key="4">
    <source>
        <dbReference type="ARBA" id="ARBA00022475"/>
    </source>
</evidence>
<dbReference type="EMBL" id="CP002116">
    <property type="protein sequence ID" value="ADK82056.1"/>
    <property type="molecule type" value="Genomic_DNA"/>
</dbReference>
<dbReference type="InterPro" id="IPR006042">
    <property type="entry name" value="Xan_ur_permease"/>
</dbReference>
<dbReference type="HOGENOM" id="CLU_017959_8_0_12"/>
<feature type="transmembrane region" description="Helical" evidence="8">
    <location>
        <begin position="437"/>
        <end position="457"/>
    </location>
</feature>
<feature type="transmembrane region" description="Helical" evidence="8">
    <location>
        <begin position="155"/>
        <end position="173"/>
    </location>
</feature>
<dbReference type="Pfam" id="PF00860">
    <property type="entry name" value="Xan_ur_permease"/>
    <property type="match status" value="1"/>
</dbReference>
<keyword evidence="3" id="KW-0813">Transport</keyword>
<evidence type="ECO:0000256" key="2">
    <source>
        <dbReference type="ARBA" id="ARBA00008821"/>
    </source>
</evidence>
<evidence type="ECO:0000256" key="3">
    <source>
        <dbReference type="ARBA" id="ARBA00022448"/>
    </source>
</evidence>
<dbReference type="PANTHER" id="PTHR42810">
    <property type="entry name" value="PURINE PERMEASE C1399.01C-RELATED"/>
    <property type="match status" value="1"/>
</dbReference>
<feature type="transmembrane region" description="Helical" evidence="8">
    <location>
        <begin position="35"/>
        <end position="61"/>
    </location>
</feature>
<proteinExistence type="inferred from homology"/>